<dbReference type="InterPro" id="IPR008271">
    <property type="entry name" value="Ser/Thr_kinase_AS"/>
</dbReference>
<feature type="binding site" evidence="4">
    <location>
        <position position="243"/>
    </location>
    <ligand>
        <name>ATP</name>
        <dbReference type="ChEBI" id="CHEBI:30616"/>
    </ligand>
</feature>
<evidence type="ECO:0000256" key="4">
    <source>
        <dbReference type="PROSITE-ProRule" id="PRU10141"/>
    </source>
</evidence>
<gene>
    <name evidence="7" type="ORF">QR680_016838</name>
</gene>
<dbReference type="AlphaFoldDB" id="A0AA39HEV2"/>
<feature type="region of interest" description="Disordered" evidence="5">
    <location>
        <begin position="170"/>
        <end position="190"/>
    </location>
</feature>
<dbReference type="EMBL" id="JAUCMV010000004">
    <property type="protein sequence ID" value="KAK0403287.1"/>
    <property type="molecule type" value="Genomic_DNA"/>
</dbReference>
<feature type="domain" description="Protein kinase" evidence="6">
    <location>
        <begin position="210"/>
        <end position="512"/>
    </location>
</feature>
<comment type="caution">
    <text evidence="7">The sequence shown here is derived from an EMBL/GenBank/DDBJ whole genome shotgun (WGS) entry which is preliminary data.</text>
</comment>
<reference evidence="7" key="1">
    <citation type="submission" date="2023-06" db="EMBL/GenBank/DDBJ databases">
        <title>Genomic analysis of the entomopathogenic nematode Steinernema hermaphroditum.</title>
        <authorList>
            <person name="Schwarz E.M."/>
            <person name="Heppert J.K."/>
            <person name="Baniya A."/>
            <person name="Schwartz H.T."/>
            <person name="Tan C.-H."/>
            <person name="Antoshechkin I."/>
            <person name="Sternberg P.W."/>
            <person name="Goodrich-Blair H."/>
            <person name="Dillman A.R."/>
        </authorList>
    </citation>
    <scope>NUCLEOTIDE SEQUENCE</scope>
    <source>
        <strain evidence="7">PS9179</strain>
        <tissue evidence="7">Whole animal</tissue>
    </source>
</reference>
<evidence type="ECO:0000256" key="3">
    <source>
        <dbReference type="ARBA" id="ARBA00022840"/>
    </source>
</evidence>
<dbReference type="SUPFAM" id="SSF56112">
    <property type="entry name" value="Protein kinase-like (PK-like)"/>
    <property type="match status" value="1"/>
</dbReference>
<evidence type="ECO:0000259" key="6">
    <source>
        <dbReference type="PROSITE" id="PS50011"/>
    </source>
</evidence>
<keyword evidence="8" id="KW-1185">Reference proteome</keyword>
<evidence type="ECO:0000313" key="7">
    <source>
        <dbReference type="EMBL" id="KAK0403287.1"/>
    </source>
</evidence>
<sequence length="512" mass="57612">MYALRSPIVVGIAALRVSLGRGTMSHNKFWNFPQTEKRVLESCVQHSAVIFDLWSVVCSMPRDSSRCSFSGDCPLNFDDKSSNKASGSKPQRANKLRRLFSTGRALEKKDKAKGRTKQVQSDPKEIKKIHVNPHSRPKRHLAKPLVVRKTPLFVTDDLLDCNAADTTEKMSKEPASSAKGNCGTPKKESSVSDRLSLHEGDCIGSVTKKFVVKRKLGMGGYGAVYHVVLQSADKRTKKHFALKAETHGPGTTNRLKMEVEVLRSIMNAEKSVRTHFVHMIDAGKVPEFAFVVLTLCGPSISSIRDRVLQSDFSHGTAIRIGIESLDAIKDLHTIGYIHRDVKPSNLTIGLGGLFTTIFLIDFGISRRFRNEKGHVRLPRARVKFCGTARFASRATHRSEDQSRGSDLESWFYMLMDLYNQNSLPWKRVKDRDLILALKDDIRTNEGRSCCIVELMPSEFRLLMLYGDSLKYESTPDYDYMRAVLEGTLRRLSGVINEPFDWEKFGPPPCDDD</sequence>
<keyword evidence="2 4" id="KW-0547">Nucleotide-binding</keyword>
<dbReference type="PROSITE" id="PS00108">
    <property type="entry name" value="PROTEIN_KINASE_ST"/>
    <property type="match status" value="1"/>
</dbReference>
<dbReference type="InterPro" id="IPR000719">
    <property type="entry name" value="Prot_kinase_dom"/>
</dbReference>
<dbReference type="PROSITE" id="PS50011">
    <property type="entry name" value="PROTEIN_KINASE_DOM"/>
    <property type="match status" value="1"/>
</dbReference>
<dbReference type="Pfam" id="PF00069">
    <property type="entry name" value="Pkinase"/>
    <property type="match status" value="1"/>
</dbReference>
<dbReference type="InterPro" id="IPR050235">
    <property type="entry name" value="CK1_Ser-Thr_kinase"/>
</dbReference>
<dbReference type="InterPro" id="IPR011009">
    <property type="entry name" value="Kinase-like_dom_sf"/>
</dbReference>
<name>A0AA39HEV2_9BILA</name>
<feature type="region of interest" description="Disordered" evidence="5">
    <location>
        <begin position="81"/>
        <end position="124"/>
    </location>
</feature>
<dbReference type="SMART" id="SM00220">
    <property type="entry name" value="S_TKc"/>
    <property type="match status" value="1"/>
</dbReference>
<dbReference type="Gene3D" id="1.10.510.10">
    <property type="entry name" value="Transferase(Phosphotransferase) domain 1"/>
    <property type="match status" value="1"/>
</dbReference>
<proteinExistence type="predicted"/>
<accession>A0AA39HEV2</accession>
<dbReference type="GO" id="GO:0005524">
    <property type="term" value="F:ATP binding"/>
    <property type="evidence" value="ECO:0007669"/>
    <property type="project" value="UniProtKB-UniRule"/>
</dbReference>
<dbReference type="EC" id="2.7.11.1" evidence="1"/>
<protein>
    <recommendedName>
        <fullName evidence="1">non-specific serine/threonine protein kinase</fullName>
        <ecNumber evidence="1">2.7.11.1</ecNumber>
    </recommendedName>
</protein>
<dbReference type="PANTHER" id="PTHR11909">
    <property type="entry name" value="CASEIN KINASE-RELATED"/>
    <property type="match status" value="1"/>
</dbReference>
<evidence type="ECO:0000256" key="1">
    <source>
        <dbReference type="ARBA" id="ARBA00012513"/>
    </source>
</evidence>
<dbReference type="Proteomes" id="UP001175271">
    <property type="component" value="Unassembled WGS sequence"/>
</dbReference>
<evidence type="ECO:0000256" key="2">
    <source>
        <dbReference type="ARBA" id="ARBA00022741"/>
    </source>
</evidence>
<dbReference type="GO" id="GO:0004674">
    <property type="term" value="F:protein serine/threonine kinase activity"/>
    <property type="evidence" value="ECO:0007669"/>
    <property type="project" value="UniProtKB-EC"/>
</dbReference>
<organism evidence="7 8">
    <name type="scientific">Steinernema hermaphroditum</name>
    <dbReference type="NCBI Taxonomy" id="289476"/>
    <lineage>
        <taxon>Eukaryota</taxon>
        <taxon>Metazoa</taxon>
        <taxon>Ecdysozoa</taxon>
        <taxon>Nematoda</taxon>
        <taxon>Chromadorea</taxon>
        <taxon>Rhabditida</taxon>
        <taxon>Tylenchina</taxon>
        <taxon>Panagrolaimomorpha</taxon>
        <taxon>Strongyloidoidea</taxon>
        <taxon>Steinernematidae</taxon>
        <taxon>Steinernema</taxon>
    </lineage>
</organism>
<dbReference type="InterPro" id="IPR017441">
    <property type="entry name" value="Protein_kinase_ATP_BS"/>
</dbReference>
<keyword evidence="3 4" id="KW-0067">ATP-binding</keyword>
<evidence type="ECO:0000256" key="5">
    <source>
        <dbReference type="SAM" id="MobiDB-lite"/>
    </source>
</evidence>
<dbReference type="PROSITE" id="PS00107">
    <property type="entry name" value="PROTEIN_KINASE_ATP"/>
    <property type="match status" value="1"/>
</dbReference>
<evidence type="ECO:0000313" key="8">
    <source>
        <dbReference type="Proteomes" id="UP001175271"/>
    </source>
</evidence>